<feature type="compositionally biased region" description="Basic residues" evidence="2">
    <location>
        <begin position="506"/>
        <end position="519"/>
    </location>
</feature>
<feature type="compositionally biased region" description="Basic and acidic residues" evidence="2">
    <location>
        <begin position="520"/>
        <end position="535"/>
    </location>
</feature>
<feature type="compositionally biased region" description="Basic and acidic residues" evidence="2">
    <location>
        <begin position="289"/>
        <end position="321"/>
    </location>
</feature>
<organism evidence="3 4">
    <name type="scientific">Bombus bifarius</name>
    <dbReference type="NCBI Taxonomy" id="103933"/>
    <lineage>
        <taxon>Eukaryota</taxon>
        <taxon>Metazoa</taxon>
        <taxon>Ecdysozoa</taxon>
        <taxon>Arthropoda</taxon>
        <taxon>Hexapoda</taxon>
        <taxon>Insecta</taxon>
        <taxon>Pterygota</taxon>
        <taxon>Neoptera</taxon>
        <taxon>Endopterygota</taxon>
        <taxon>Hymenoptera</taxon>
        <taxon>Apocrita</taxon>
        <taxon>Aculeata</taxon>
        <taxon>Apoidea</taxon>
        <taxon>Anthophila</taxon>
        <taxon>Apidae</taxon>
        <taxon>Bombus</taxon>
        <taxon>Pyrobombus</taxon>
    </lineage>
</organism>
<dbReference type="SMART" id="SM00705">
    <property type="entry name" value="THEG"/>
    <property type="match status" value="5"/>
</dbReference>
<reference evidence="4" key="1">
    <citation type="submission" date="2025-08" db="UniProtKB">
        <authorList>
            <consortium name="RefSeq"/>
        </authorList>
    </citation>
    <scope>IDENTIFICATION</scope>
    <source>
        <tissue evidence="4">Muscle</tissue>
    </source>
</reference>
<feature type="compositionally biased region" description="Basic and acidic residues" evidence="2">
    <location>
        <begin position="328"/>
        <end position="337"/>
    </location>
</feature>
<dbReference type="InterPro" id="IPR006623">
    <property type="entry name" value="THEG"/>
</dbReference>
<accession>A0A6P8N0D2</accession>
<gene>
    <name evidence="4" type="primary">LOC117216726</name>
</gene>
<dbReference type="KEGG" id="bbif:117216726"/>
<evidence type="ECO:0000256" key="1">
    <source>
        <dbReference type="ARBA" id="ARBA00022737"/>
    </source>
</evidence>
<feature type="compositionally biased region" description="Basic and acidic residues" evidence="2">
    <location>
        <begin position="421"/>
        <end position="435"/>
    </location>
</feature>
<protein>
    <submittedName>
        <fullName evidence="4">Neurofilament medium polypeptide-like</fullName>
    </submittedName>
</protein>
<dbReference type="Proteomes" id="UP000515164">
    <property type="component" value="Unplaced"/>
</dbReference>
<sequence length="535" mass="62164">MAVKVKKPVRSTVARKGQITKETKETTRSGSPRAAAGRLRKVDKSRLKGKKIKRKLRLKGWLATPADWARFNAWAKFNAIPKKLPQPEPIVRPSKPLSQLKKRIKMLSKPKERIDESIHCKLDLAISKAALKAIPSKRTILLSLPNIKLVDFGRVYYKVSPAALNYQPSQRIIELSLPRVILPEECKPSRLMSHEKRKLDEDRLRKLALAKKLLDCPEQLTKEEIEELFTPYGIKRTALSYQITPWLDFLAVPSYKTIKDKKDKQSKAFKKMIIEEGEERGRIAFAEYREKEEGERRGKKRKPDDTRTEKSKSRENGKVTEADEGEEEVYKSEEEERKAKRRKLEKHAWRFAPHPCIDDPTRITKAALNAKASARMEELAKPNIHKSKTIRTDAFTVKRSALAATASGRVESLAKPPRPRSPVEKRPPREKDKYGRPIFEMPVYGKVLPKTKPYKMGECPEPKKKRIVKKRPIDPIIYEATYDPCIYPDLAKKQRTERKRAEKLLGKKHRRRTKRRKKLERPEEEREEDVTKYIR</sequence>
<feature type="compositionally biased region" description="Basic and acidic residues" evidence="2">
    <location>
        <begin position="491"/>
        <end position="505"/>
    </location>
</feature>
<feature type="region of interest" description="Disordered" evidence="2">
    <location>
        <begin position="491"/>
        <end position="535"/>
    </location>
</feature>
<dbReference type="Pfam" id="PF14912">
    <property type="entry name" value="THEG"/>
    <property type="match status" value="2"/>
</dbReference>
<proteinExistence type="predicted"/>
<evidence type="ECO:0000256" key="2">
    <source>
        <dbReference type="SAM" id="MobiDB-lite"/>
    </source>
</evidence>
<dbReference type="AlphaFoldDB" id="A0A6P8N0D2"/>
<feature type="region of interest" description="Disordered" evidence="2">
    <location>
        <begin position="405"/>
        <end position="436"/>
    </location>
</feature>
<feature type="region of interest" description="Disordered" evidence="2">
    <location>
        <begin position="1"/>
        <end position="43"/>
    </location>
</feature>
<dbReference type="RefSeq" id="XP_033319571.1">
    <property type="nucleotide sequence ID" value="XM_033463680.1"/>
</dbReference>
<dbReference type="GeneID" id="117216726"/>
<dbReference type="InterPro" id="IPR042401">
    <property type="entry name" value="SPMAP2-like"/>
</dbReference>
<feature type="region of interest" description="Disordered" evidence="2">
    <location>
        <begin position="289"/>
        <end position="337"/>
    </location>
</feature>
<keyword evidence="1" id="KW-0677">Repeat</keyword>
<keyword evidence="3" id="KW-1185">Reference proteome</keyword>
<name>A0A6P8N0D2_9HYME</name>
<evidence type="ECO:0000313" key="4">
    <source>
        <dbReference type="RefSeq" id="XP_033319571.1"/>
    </source>
</evidence>
<evidence type="ECO:0000313" key="3">
    <source>
        <dbReference type="Proteomes" id="UP000515164"/>
    </source>
</evidence>
<dbReference type="PANTHER" id="PTHR15901:SF16">
    <property type="entry name" value="TESTICULAR HAPLOID EXPRESSED GENE PROTEIN"/>
    <property type="match status" value="1"/>
</dbReference>
<dbReference type="PANTHER" id="PTHR15901">
    <property type="entry name" value="TESTICULAR HAPLOID EXPRESSED GENE PROTEIN"/>
    <property type="match status" value="1"/>
</dbReference>